<evidence type="ECO:0008006" key="3">
    <source>
        <dbReference type="Google" id="ProtNLM"/>
    </source>
</evidence>
<evidence type="ECO:0000313" key="1">
    <source>
        <dbReference type="EMBL" id="CAD8094240.1"/>
    </source>
</evidence>
<organism evidence="1 2">
    <name type="scientific">Paramecium primaurelia</name>
    <dbReference type="NCBI Taxonomy" id="5886"/>
    <lineage>
        <taxon>Eukaryota</taxon>
        <taxon>Sar</taxon>
        <taxon>Alveolata</taxon>
        <taxon>Ciliophora</taxon>
        <taxon>Intramacronucleata</taxon>
        <taxon>Oligohymenophorea</taxon>
        <taxon>Peniculida</taxon>
        <taxon>Parameciidae</taxon>
        <taxon>Paramecium</taxon>
    </lineage>
</organism>
<keyword evidence="2" id="KW-1185">Reference proteome</keyword>
<dbReference type="Proteomes" id="UP000688137">
    <property type="component" value="Unassembled WGS sequence"/>
</dbReference>
<dbReference type="EMBL" id="CAJJDM010000098">
    <property type="protein sequence ID" value="CAD8094240.1"/>
    <property type="molecule type" value="Genomic_DNA"/>
</dbReference>
<evidence type="ECO:0000313" key="2">
    <source>
        <dbReference type="Proteomes" id="UP000688137"/>
    </source>
</evidence>
<proteinExistence type="predicted"/>
<name>A0A8S1NQB8_PARPR</name>
<reference evidence="1" key="1">
    <citation type="submission" date="2021-01" db="EMBL/GenBank/DDBJ databases">
        <authorList>
            <consortium name="Genoscope - CEA"/>
            <person name="William W."/>
        </authorList>
    </citation>
    <scope>NUCLEOTIDE SEQUENCE</scope>
</reference>
<protein>
    <recommendedName>
        <fullName evidence="3">Ubiquitin-like domain-containing protein</fullName>
    </recommendedName>
</protein>
<sequence>MIKINVELKQLNMSQQIELQPHQKGANIIQLIFNKLDFGQEIRKSIKGTLKVQNVEVDINQTINALEINNYSKVEIILSKNIIIECDHQYLGSIRYNTDAFASVNQFRNHLIRDYIKINSCQIIIINQQNGTQFGDEAWGKYGIFNNIKVGLQITKQQKIKFNQDVQEVKIDIFQPIAKILHQYMDTINIDDLITFKINTEYINPDEVYKNLNIPPEQPWNAEILNDYIFRINFEQQGIKKITIEKKKDVFDLIRLVRSTFKIENTIPLQLEYKLTNYILDMNNTIKQECIPSNSYLNLIREPSDNKINILLFNLQNFNKQIERVSLSSTSADLDKLIFHNDKTHEINYYIDNQVIVKTFNLKQLDLRSECIIEYQIVENQKDIQNFSKDSNYIQDIHQPSDDFSIIQQKIDTQLTINFENKYTNKQYQITIQSSSIVFEALNEILKNETIKDLNYYDVYLNDEKIDKNTRFDNLRIGQNQKLIYSTELIVFQAIVEQLAYTSVVDQNLPIFQIEEQFRKQHNIDQSFSLQLINSESKNESLKQFLNKNKNFIFEFKKIQAQIEPSKNSIKQLVFSIKFTDLGQQYTFQISQEKNCLALHESIKNKFKLAKNQVIKVFIGDNLIDQKETISSIQKKINETQQQLTVEFIFFLNIVFENSISKEQKMIEAQLEDTLEQVILKNNIPESNFYYQQKLLSVKKKIKDLPIEDNSKIEYRQMMVFENHRNGQQFRVEVQPEDTLKIIVDRLGVNIQNIYQGSEILDWSTKIKNIQLNSQEKITFDEPQMLHEPSENFSQINNQVRVIVTIGDRKLQYNVDSRCQVKDIKKTVFQQMIYDQGADIDLYNLIYEEKTVDTSQPISNLSKDHEIELKFQLIQ</sequence>
<gene>
    <name evidence="1" type="ORF">PPRIM_AZ9-3.1.T0950070</name>
</gene>
<accession>A0A8S1NQB8</accession>
<comment type="caution">
    <text evidence="1">The sequence shown here is derived from an EMBL/GenBank/DDBJ whole genome shotgun (WGS) entry which is preliminary data.</text>
</comment>
<dbReference type="AlphaFoldDB" id="A0A8S1NQB8"/>
<dbReference type="OMA" id="SECEIAY"/>